<dbReference type="SUPFAM" id="SSF55031">
    <property type="entry name" value="Bacterial exopeptidase dimerisation domain"/>
    <property type="match status" value="1"/>
</dbReference>
<comment type="cofactor">
    <cofactor evidence="1">
        <name>Zn(2+)</name>
        <dbReference type="ChEBI" id="CHEBI:29105"/>
    </cofactor>
</comment>
<evidence type="ECO:0000259" key="8">
    <source>
        <dbReference type="Pfam" id="PF07687"/>
    </source>
</evidence>
<feature type="region of interest" description="Disordered" evidence="6">
    <location>
        <begin position="1"/>
        <end position="21"/>
    </location>
</feature>
<organism evidence="9 10">
    <name type="scientific">Lithohypha guttulata</name>
    <dbReference type="NCBI Taxonomy" id="1690604"/>
    <lineage>
        <taxon>Eukaryota</taxon>
        <taxon>Fungi</taxon>
        <taxon>Dikarya</taxon>
        <taxon>Ascomycota</taxon>
        <taxon>Pezizomycotina</taxon>
        <taxon>Eurotiomycetes</taxon>
        <taxon>Chaetothyriomycetidae</taxon>
        <taxon>Chaetothyriales</taxon>
        <taxon>Trichomeriaceae</taxon>
        <taxon>Lithohypha</taxon>
    </lineage>
</organism>
<evidence type="ECO:0000256" key="3">
    <source>
        <dbReference type="ARBA" id="ARBA00022723"/>
    </source>
</evidence>
<dbReference type="Gene3D" id="3.30.70.360">
    <property type="match status" value="1"/>
</dbReference>
<feature type="region of interest" description="Disordered" evidence="6">
    <location>
        <begin position="185"/>
        <end position="221"/>
    </location>
</feature>
<dbReference type="InterPro" id="IPR003265">
    <property type="entry name" value="HhH-GPD_domain"/>
</dbReference>
<dbReference type="InterPro" id="IPR036264">
    <property type="entry name" value="Bact_exopeptidase_dim_dom"/>
</dbReference>
<feature type="compositionally biased region" description="Acidic residues" evidence="6">
    <location>
        <begin position="185"/>
        <end position="197"/>
    </location>
</feature>
<keyword evidence="3" id="KW-0479">Metal-binding</keyword>
<reference evidence="9 10" key="1">
    <citation type="submission" date="2023-08" db="EMBL/GenBank/DDBJ databases">
        <title>Black Yeasts Isolated from many extreme environments.</title>
        <authorList>
            <person name="Coleine C."/>
            <person name="Stajich J.E."/>
            <person name="Selbmann L."/>
        </authorList>
    </citation>
    <scope>NUCLEOTIDE SEQUENCE [LARGE SCALE GENOMIC DNA]</scope>
    <source>
        <strain evidence="9 10">CCFEE 5885</strain>
    </source>
</reference>
<dbReference type="PANTHER" id="PTHR43808">
    <property type="entry name" value="ACETYLORNITHINE DEACETYLASE"/>
    <property type="match status" value="1"/>
</dbReference>
<feature type="domain" description="HhH-GPD" evidence="7">
    <location>
        <begin position="289"/>
        <end position="365"/>
    </location>
</feature>
<dbReference type="InterPro" id="IPR011257">
    <property type="entry name" value="DNA_glycosylase"/>
</dbReference>
<evidence type="ECO:0000256" key="6">
    <source>
        <dbReference type="SAM" id="MobiDB-lite"/>
    </source>
</evidence>
<protein>
    <submittedName>
        <fullName evidence="9">Uncharacterized protein</fullName>
    </submittedName>
</protein>
<feature type="region of interest" description="Disordered" evidence="6">
    <location>
        <begin position="55"/>
        <end position="149"/>
    </location>
</feature>
<evidence type="ECO:0000256" key="4">
    <source>
        <dbReference type="ARBA" id="ARBA00022801"/>
    </source>
</evidence>
<accession>A0ABR0KN63</accession>
<proteinExistence type="inferred from homology"/>
<dbReference type="Pfam" id="PF07687">
    <property type="entry name" value="M20_dimer"/>
    <property type="match status" value="1"/>
</dbReference>
<feature type="domain" description="Peptidase M20 dimerisation" evidence="8">
    <location>
        <begin position="762"/>
        <end position="872"/>
    </location>
</feature>
<dbReference type="Pfam" id="PF00730">
    <property type="entry name" value="HhH-GPD"/>
    <property type="match status" value="1"/>
</dbReference>
<dbReference type="InterPro" id="IPR002933">
    <property type="entry name" value="Peptidase_M20"/>
</dbReference>
<keyword evidence="10" id="KW-1185">Reference proteome</keyword>
<dbReference type="SUPFAM" id="SSF53187">
    <property type="entry name" value="Zn-dependent exopeptidases"/>
    <property type="match status" value="1"/>
</dbReference>
<evidence type="ECO:0000256" key="1">
    <source>
        <dbReference type="ARBA" id="ARBA00001947"/>
    </source>
</evidence>
<dbReference type="Gene3D" id="3.40.630.10">
    <property type="entry name" value="Zn peptidases"/>
    <property type="match status" value="1"/>
</dbReference>
<dbReference type="EMBL" id="JAVRRG010000004">
    <property type="protein sequence ID" value="KAK5101495.1"/>
    <property type="molecule type" value="Genomic_DNA"/>
</dbReference>
<comment type="caution">
    <text evidence="9">The sequence shown here is derived from an EMBL/GenBank/DDBJ whole genome shotgun (WGS) entry which is preliminary data.</text>
</comment>
<feature type="compositionally biased region" description="Polar residues" evidence="6">
    <location>
        <begin position="1"/>
        <end position="10"/>
    </location>
</feature>
<evidence type="ECO:0000259" key="7">
    <source>
        <dbReference type="Pfam" id="PF00730"/>
    </source>
</evidence>
<dbReference type="PANTHER" id="PTHR43808:SF8">
    <property type="entry name" value="PEPTIDASE M20 DIMERISATION DOMAIN-CONTAINING PROTEIN"/>
    <property type="match status" value="1"/>
</dbReference>
<evidence type="ECO:0000313" key="9">
    <source>
        <dbReference type="EMBL" id="KAK5101495.1"/>
    </source>
</evidence>
<dbReference type="Proteomes" id="UP001345013">
    <property type="component" value="Unassembled WGS sequence"/>
</dbReference>
<evidence type="ECO:0000256" key="5">
    <source>
        <dbReference type="ARBA" id="ARBA00022833"/>
    </source>
</evidence>
<dbReference type="Pfam" id="PF01546">
    <property type="entry name" value="Peptidase_M20"/>
    <property type="match status" value="1"/>
</dbReference>
<keyword evidence="5" id="KW-0862">Zinc</keyword>
<dbReference type="InterPro" id="IPR011650">
    <property type="entry name" value="Peptidase_M20_dimer"/>
</dbReference>
<evidence type="ECO:0000256" key="2">
    <source>
        <dbReference type="ARBA" id="ARBA00006247"/>
    </source>
</evidence>
<dbReference type="InterPro" id="IPR050072">
    <property type="entry name" value="Peptidase_M20A"/>
</dbReference>
<evidence type="ECO:0000313" key="10">
    <source>
        <dbReference type="Proteomes" id="UP001345013"/>
    </source>
</evidence>
<sequence length="957" mass="105255">MAPLTRTWSPPSSPDLNDVPVIATDGRGMITDTAQSLSKRNDVKLAKRRRRTLQYVSRHFAQPQMAMKDAQAGRKGKREKVDNDKENKHGPEDDMKTGDTPLKTELETAKVAQVSGGTTRGKRQKRQAHSAADPEKEFTQDSKPTSTVDTPALAPWQQVLAAPAEQQQKTFSRIFFGLRVDELSSDSDLTDVPDDIGLDPFTRPPSPTPRRRKKQSSRTVKVEDAELVAVKKKTPKARPNGLTKSPYFPHAHKPRPTFLSTLPFPPLHLERFGLMQERLCHDPFRLLLATIFLNKTPGSRAMPIFYKLMDKYPTPEALANAEQSDVTNIIHELGFQNQRAKKCIAMARRWVDDRPAKGRRWRKADYPEKGNGKDIKADELVDDADQRVAWEISHLPGLGPYSHDSWRMFCRDELRGLASAYNGEDAKAEGDLPFEPEWKRVLPADKELRAWMTWMWMKEGWVWNKETGERTKASNELMELARGKGNVVLESNNNTLLVKSLDENQPLSKKLSSPDKNDVRVEAPAGNFMPGSSTAAHLPKDEQLQVPQQHAIAQDGTDDLAGVISSSQLLSLHRALVEVGSISGNELDVGKLVVSTLEAHNFTVTTQLVPDVNNASAKRWNVYATPDTTKYYSSSKGSLSAEKHKPAHPKVILSSHIDTVPPHIPYSLSRPKHSHKREDILISGRGTVDDKACVAAQIQTALNLLSTSSIDPTDIALLFVVSEETTGSGMKHFSDSSLYPSISSNLRAVIFGEPTEGKLASGHKGISMAHIIAHGKAAHSGYPWLGKSANSMILPTLMALDKLGDLLPEDGGLPRSKEFGNSTVNVGYMTGGVAANVVPKFAEARVAFRLAGGTTDSVKKTILNAISGADPKGELEVDIFQGYGPVPLDTDVKGFESMVVNYGTDVPNLEVKKGVKRYLYGPGSILVAHGDDEALTVGELERAVVDYEKLVKHALSL</sequence>
<comment type="similarity">
    <text evidence="2">Belongs to the peptidase M20A family.</text>
</comment>
<dbReference type="CDD" id="cd05652">
    <property type="entry name" value="M20_ArgE_DapE-like_fungal"/>
    <property type="match status" value="1"/>
</dbReference>
<feature type="compositionally biased region" description="Basic and acidic residues" evidence="6">
    <location>
        <begin position="79"/>
        <end position="108"/>
    </location>
</feature>
<keyword evidence="4" id="KW-0378">Hydrolase</keyword>
<dbReference type="Gene3D" id="1.10.340.30">
    <property type="entry name" value="Hypothetical protein, domain 2"/>
    <property type="match status" value="1"/>
</dbReference>
<name>A0ABR0KN63_9EURO</name>
<dbReference type="SUPFAM" id="SSF48150">
    <property type="entry name" value="DNA-glycosylase"/>
    <property type="match status" value="1"/>
</dbReference>
<gene>
    <name evidence="9" type="ORF">LTR24_000551</name>
</gene>